<dbReference type="OrthoDB" id="3244206at2759"/>
<evidence type="ECO:0000313" key="1">
    <source>
        <dbReference type="EMBL" id="KZT23572.1"/>
    </source>
</evidence>
<proteinExistence type="predicted"/>
<gene>
    <name evidence="1" type="ORF">NEOLEDRAFT_1069400</name>
</gene>
<protein>
    <submittedName>
        <fullName evidence="1">Uncharacterized protein</fullName>
    </submittedName>
</protein>
<reference evidence="1 2" key="1">
    <citation type="journal article" date="2016" name="Mol. Biol. Evol.">
        <title>Comparative Genomics of Early-Diverging Mushroom-Forming Fungi Provides Insights into the Origins of Lignocellulose Decay Capabilities.</title>
        <authorList>
            <person name="Nagy L.G."/>
            <person name="Riley R."/>
            <person name="Tritt A."/>
            <person name="Adam C."/>
            <person name="Daum C."/>
            <person name="Floudas D."/>
            <person name="Sun H."/>
            <person name="Yadav J.S."/>
            <person name="Pangilinan J."/>
            <person name="Larsson K.H."/>
            <person name="Matsuura K."/>
            <person name="Barry K."/>
            <person name="Labutti K."/>
            <person name="Kuo R."/>
            <person name="Ohm R.A."/>
            <person name="Bhattacharya S.S."/>
            <person name="Shirouzu T."/>
            <person name="Yoshinaga Y."/>
            <person name="Martin F.M."/>
            <person name="Grigoriev I.V."/>
            <person name="Hibbett D.S."/>
        </authorList>
    </citation>
    <scope>NUCLEOTIDE SEQUENCE [LARGE SCALE GENOMIC DNA]</scope>
    <source>
        <strain evidence="1 2">HHB14362 ss-1</strain>
    </source>
</reference>
<sequence>MDVLVQRIKDVNFHDQYDRQAHRKIYNVISIVDPASCPPLYVLVYAVENIINPDLIRSQIPSLLDLLAQIELIRQRAVKAARDALAWNQYYTTSAQKSDGILLLSEKEREIIECIVDERRATAARTIYIGVIFKLCELHIHSLWKHSEGDQLGHYIREYFPSFTNDKSSRMFQLDLSEDDQRRLQEIGKGCFAFLDKASKWETELEEAWVMKGYVYGIPLHLIY</sequence>
<organism evidence="1 2">
    <name type="scientific">Neolentinus lepideus HHB14362 ss-1</name>
    <dbReference type="NCBI Taxonomy" id="1314782"/>
    <lineage>
        <taxon>Eukaryota</taxon>
        <taxon>Fungi</taxon>
        <taxon>Dikarya</taxon>
        <taxon>Basidiomycota</taxon>
        <taxon>Agaricomycotina</taxon>
        <taxon>Agaricomycetes</taxon>
        <taxon>Gloeophyllales</taxon>
        <taxon>Gloeophyllaceae</taxon>
        <taxon>Neolentinus</taxon>
    </lineage>
</organism>
<accession>A0A165RBH4</accession>
<keyword evidence="2" id="KW-1185">Reference proteome</keyword>
<dbReference type="STRING" id="1314782.A0A165RBH4"/>
<evidence type="ECO:0000313" key="2">
    <source>
        <dbReference type="Proteomes" id="UP000076761"/>
    </source>
</evidence>
<name>A0A165RBH4_9AGAM</name>
<dbReference type="InParanoid" id="A0A165RBH4"/>
<dbReference type="Proteomes" id="UP000076761">
    <property type="component" value="Unassembled WGS sequence"/>
</dbReference>
<dbReference type="EMBL" id="KV425584">
    <property type="protein sequence ID" value="KZT23572.1"/>
    <property type="molecule type" value="Genomic_DNA"/>
</dbReference>
<dbReference type="AlphaFoldDB" id="A0A165RBH4"/>